<dbReference type="InterPro" id="IPR050659">
    <property type="entry name" value="Peptidase_M24B"/>
</dbReference>
<dbReference type="PROSITE" id="PS00491">
    <property type="entry name" value="PROLINE_PEPTIDASE"/>
    <property type="match status" value="1"/>
</dbReference>
<feature type="domain" description="Peptidase M24" evidence="4">
    <location>
        <begin position="152"/>
        <end position="354"/>
    </location>
</feature>
<evidence type="ECO:0000256" key="1">
    <source>
        <dbReference type="ARBA" id="ARBA00022723"/>
    </source>
</evidence>
<keyword evidence="6" id="KW-0645">Protease</keyword>
<accession>A0A9D1L4C8</accession>
<organism evidence="6 7">
    <name type="scientific">Candidatus Coprovicinus avistercoris</name>
    <dbReference type="NCBI Taxonomy" id="2840754"/>
    <lineage>
        <taxon>Bacteria</taxon>
        <taxon>Bacillati</taxon>
        <taxon>Actinomycetota</taxon>
        <taxon>Coriobacteriia</taxon>
        <taxon>Coriobacteriales</taxon>
        <taxon>Coriobacteriaceae</taxon>
        <taxon>Coriobacteriaceae incertae sedis</taxon>
        <taxon>Candidatus Coprovicinus</taxon>
    </lineage>
</organism>
<reference evidence="6" key="1">
    <citation type="submission" date="2020-10" db="EMBL/GenBank/DDBJ databases">
        <authorList>
            <person name="Gilroy R."/>
        </authorList>
    </citation>
    <scope>NUCLEOTIDE SEQUENCE</scope>
    <source>
        <strain evidence="6">ChiHjej12B11-29160</strain>
    </source>
</reference>
<dbReference type="GO" id="GO:0046872">
    <property type="term" value="F:metal ion binding"/>
    <property type="evidence" value="ECO:0007669"/>
    <property type="project" value="UniProtKB-KW"/>
</dbReference>
<dbReference type="InterPro" id="IPR000994">
    <property type="entry name" value="Pept_M24"/>
</dbReference>
<proteinExistence type="inferred from homology"/>
<evidence type="ECO:0000256" key="3">
    <source>
        <dbReference type="RuleBase" id="RU000590"/>
    </source>
</evidence>
<evidence type="ECO:0000259" key="5">
    <source>
        <dbReference type="Pfam" id="PF01321"/>
    </source>
</evidence>
<dbReference type="Pfam" id="PF01321">
    <property type="entry name" value="Creatinase_N"/>
    <property type="match status" value="1"/>
</dbReference>
<comment type="caution">
    <text evidence="6">The sequence shown here is derived from an EMBL/GenBank/DDBJ whole genome shotgun (WGS) entry which is preliminary data.</text>
</comment>
<dbReference type="PANTHER" id="PTHR46112:SF3">
    <property type="entry name" value="AMINOPEPTIDASE YPDF"/>
    <property type="match status" value="1"/>
</dbReference>
<dbReference type="Proteomes" id="UP000824078">
    <property type="component" value="Unassembled WGS sequence"/>
</dbReference>
<dbReference type="Gene3D" id="3.90.230.10">
    <property type="entry name" value="Creatinase/methionine aminopeptidase superfamily"/>
    <property type="match status" value="1"/>
</dbReference>
<name>A0A9D1L4C8_9ACTN</name>
<evidence type="ECO:0000313" key="6">
    <source>
        <dbReference type="EMBL" id="HIU23511.1"/>
    </source>
</evidence>
<dbReference type="InterPro" id="IPR001131">
    <property type="entry name" value="Peptidase_M24B_aminopep-P_CS"/>
</dbReference>
<dbReference type="Pfam" id="PF00557">
    <property type="entry name" value="Peptidase_M24"/>
    <property type="match status" value="1"/>
</dbReference>
<evidence type="ECO:0000259" key="4">
    <source>
        <dbReference type="Pfam" id="PF00557"/>
    </source>
</evidence>
<keyword evidence="2" id="KW-0378">Hydrolase</keyword>
<dbReference type="SUPFAM" id="SSF55920">
    <property type="entry name" value="Creatinase/aminopeptidase"/>
    <property type="match status" value="1"/>
</dbReference>
<feature type="domain" description="Creatinase N-terminal" evidence="5">
    <location>
        <begin position="10"/>
        <end position="144"/>
    </location>
</feature>
<dbReference type="InterPro" id="IPR000587">
    <property type="entry name" value="Creatinase_N"/>
</dbReference>
<dbReference type="InterPro" id="IPR029149">
    <property type="entry name" value="Creatin/AminoP/Spt16_N"/>
</dbReference>
<dbReference type="InterPro" id="IPR036005">
    <property type="entry name" value="Creatinase/aminopeptidase-like"/>
</dbReference>
<dbReference type="PANTHER" id="PTHR46112">
    <property type="entry name" value="AMINOPEPTIDASE"/>
    <property type="match status" value="1"/>
</dbReference>
<evidence type="ECO:0000313" key="7">
    <source>
        <dbReference type="Proteomes" id="UP000824078"/>
    </source>
</evidence>
<evidence type="ECO:0000256" key="2">
    <source>
        <dbReference type="ARBA" id="ARBA00022801"/>
    </source>
</evidence>
<protein>
    <submittedName>
        <fullName evidence="6">Aminopeptidase P family protein</fullName>
    </submittedName>
</protein>
<gene>
    <name evidence="6" type="ORF">IAD17_01100</name>
</gene>
<comment type="similarity">
    <text evidence="3">Belongs to the peptidase M24B family.</text>
</comment>
<dbReference type="GO" id="GO:0004177">
    <property type="term" value="F:aminopeptidase activity"/>
    <property type="evidence" value="ECO:0007669"/>
    <property type="project" value="UniProtKB-KW"/>
</dbReference>
<keyword evidence="1 3" id="KW-0479">Metal-binding</keyword>
<dbReference type="AlphaFoldDB" id="A0A9D1L4C8"/>
<sequence>MGVAVDTSERIARLRQLMSQRGYDAVIVRNIPDLRWLTGAAQTFDEEVAHVAFITENQLWFHTDSRYYNTLVERLNEAWLLDQERISPAQWVAARVVETHARVVAIEDTCDLAFFDALGEALSARSVACLTPRLHGDIRRLRMVKDEEELALIQQAQDITDNAFAHICEFIRPGLTELEVRAELEGFMLSHGADALSFPSIVASGPQGANPHARPSDRVIEVGDLIVMDYGAALHDYHADMTRTVCVGNATDEQRKVYEVVREAHETCAAAIKPGCIGSEIHELACKIIAEAGYGDYFGHGLGHGVGLEIHEWPSLGTAWHEGLPAGSVVTVEPGIYLPGRFGIRLEDFGVVTDDGFSPFTASTHDLVCLEV</sequence>
<reference evidence="6" key="2">
    <citation type="journal article" date="2021" name="PeerJ">
        <title>Extensive microbial diversity within the chicken gut microbiome revealed by metagenomics and culture.</title>
        <authorList>
            <person name="Gilroy R."/>
            <person name="Ravi A."/>
            <person name="Getino M."/>
            <person name="Pursley I."/>
            <person name="Horton D.L."/>
            <person name="Alikhan N.F."/>
            <person name="Baker D."/>
            <person name="Gharbi K."/>
            <person name="Hall N."/>
            <person name="Watson M."/>
            <person name="Adriaenssens E.M."/>
            <person name="Foster-Nyarko E."/>
            <person name="Jarju S."/>
            <person name="Secka A."/>
            <person name="Antonio M."/>
            <person name="Oren A."/>
            <person name="Chaudhuri R.R."/>
            <person name="La Ragione R."/>
            <person name="Hildebrand F."/>
            <person name="Pallen M.J."/>
        </authorList>
    </citation>
    <scope>NUCLEOTIDE SEQUENCE</scope>
    <source>
        <strain evidence="6">ChiHjej12B11-29160</strain>
    </source>
</reference>
<dbReference type="EMBL" id="DVMQ01000003">
    <property type="protein sequence ID" value="HIU23511.1"/>
    <property type="molecule type" value="Genomic_DNA"/>
</dbReference>
<dbReference type="Gene3D" id="3.40.350.10">
    <property type="entry name" value="Creatinase/prolidase N-terminal domain"/>
    <property type="match status" value="1"/>
</dbReference>
<dbReference type="SUPFAM" id="SSF53092">
    <property type="entry name" value="Creatinase/prolidase N-terminal domain"/>
    <property type="match status" value="1"/>
</dbReference>
<keyword evidence="6" id="KW-0031">Aminopeptidase</keyword>